<feature type="region of interest" description="Disordered" evidence="1">
    <location>
        <begin position="33"/>
        <end position="106"/>
    </location>
</feature>
<accession>A0ABI8AFM2</accession>
<dbReference type="GeneTree" id="ENSGT00900000143158"/>
<feature type="region of interest" description="Disordered" evidence="1">
    <location>
        <begin position="203"/>
        <end position="257"/>
    </location>
</feature>
<feature type="compositionally biased region" description="Gly residues" evidence="1">
    <location>
        <begin position="229"/>
        <end position="240"/>
    </location>
</feature>
<sequence length="379" mass="39185">GWCFSLPSTLRKWGGSPSLSFGTPVLFACSPEARRTKGTSPGPSLLSPAHPSTNEHTETRPRFPPTPLQCSPRKSPSRRGWGRSPGPLRGSEARESRGGPGADCGLLLAQGTASPGLRRWLGSARLLRAGRPPGQRVGGPPGAPPAELGPLRGRQARDGRVLLSEQTVHLGGSRGGVTAPGAPQPVRLPASRLVSSYRVPLSVTHAHEESQGEGQEAPAGVPQGAPGAAVGGRGPHGSGGDWRAVSAGNSPGGLRRLRSAPLPAARYSWSRGSEPAFPGRGLGGVSAAGLGAPSLASARLQPGAHRRCTFRAFSRSLRPSEGETDAFIFGNFPLFFRLFYLHHAPSSEGQLSPLITGEGERNSSNTHFGTGTRAGGEGG</sequence>
<proteinExistence type="predicted"/>
<protein>
    <submittedName>
        <fullName evidence="2">Uncharacterized protein</fullName>
    </submittedName>
</protein>
<name>A0ABI8AFM2_FELCA</name>
<feature type="region of interest" description="Disordered" evidence="1">
    <location>
        <begin position="351"/>
        <end position="379"/>
    </location>
</feature>
<reference evidence="2" key="2">
    <citation type="submission" date="2025-08" db="UniProtKB">
        <authorList>
            <consortium name="Ensembl"/>
        </authorList>
    </citation>
    <scope>IDENTIFICATION</scope>
    <source>
        <strain evidence="2">breed Abyssinian</strain>
    </source>
</reference>
<feature type="region of interest" description="Disordered" evidence="1">
    <location>
        <begin position="129"/>
        <end position="151"/>
    </location>
</feature>
<evidence type="ECO:0000256" key="1">
    <source>
        <dbReference type="SAM" id="MobiDB-lite"/>
    </source>
</evidence>
<keyword evidence="3" id="KW-1185">Reference proteome</keyword>
<reference evidence="2 3" key="1">
    <citation type="submission" date="2021-02" db="EMBL/GenBank/DDBJ databases">
        <title>Safari Cat Assemblies.</title>
        <authorList>
            <person name="Bredemeyer K.R."/>
            <person name="Murphy W.J."/>
        </authorList>
    </citation>
    <scope>NUCLEOTIDE SEQUENCE [LARGE SCALE GENOMIC DNA]</scope>
</reference>
<evidence type="ECO:0000313" key="3">
    <source>
        <dbReference type="Proteomes" id="UP000823872"/>
    </source>
</evidence>
<feature type="compositionally biased region" description="Low complexity" evidence="1">
    <location>
        <begin position="214"/>
        <end position="228"/>
    </location>
</feature>
<reference evidence="2" key="3">
    <citation type="submission" date="2025-09" db="UniProtKB">
        <authorList>
            <consortium name="Ensembl"/>
        </authorList>
    </citation>
    <scope>IDENTIFICATION</scope>
    <source>
        <strain evidence="2">breed Abyssinian</strain>
    </source>
</reference>
<evidence type="ECO:0000313" key="2">
    <source>
        <dbReference type="Ensembl" id="ENSFCTP00005058038.1"/>
    </source>
</evidence>
<dbReference type="Ensembl" id="ENSFCTT00005084980.1">
    <property type="protein sequence ID" value="ENSFCTP00005058038.1"/>
    <property type="gene ID" value="ENSFCTG00005030502.1"/>
</dbReference>
<organism evidence="2 3">
    <name type="scientific">Felis catus</name>
    <name type="common">Cat</name>
    <name type="synonym">Felis silvestris catus</name>
    <dbReference type="NCBI Taxonomy" id="9685"/>
    <lineage>
        <taxon>Eukaryota</taxon>
        <taxon>Metazoa</taxon>
        <taxon>Chordata</taxon>
        <taxon>Craniata</taxon>
        <taxon>Vertebrata</taxon>
        <taxon>Euteleostomi</taxon>
        <taxon>Mammalia</taxon>
        <taxon>Eutheria</taxon>
        <taxon>Laurasiatheria</taxon>
        <taxon>Carnivora</taxon>
        <taxon>Feliformia</taxon>
        <taxon>Felidae</taxon>
        <taxon>Felinae</taxon>
        <taxon>Felis</taxon>
    </lineage>
</organism>
<gene>
    <name evidence="2" type="primary">FAM110D</name>
</gene>
<dbReference type="Proteomes" id="UP000823872">
    <property type="component" value="Chromosome B3"/>
</dbReference>